<evidence type="ECO:0000259" key="1">
    <source>
        <dbReference type="Pfam" id="PF13173"/>
    </source>
</evidence>
<evidence type="ECO:0000259" key="2">
    <source>
        <dbReference type="Pfam" id="PF13635"/>
    </source>
</evidence>
<dbReference type="Pfam" id="PF13635">
    <property type="entry name" value="DUF4143"/>
    <property type="match status" value="1"/>
</dbReference>
<dbReference type="STRING" id="47311.MBCUT_14140"/>
<comment type="caution">
    <text evidence="3">The sequence shown here is derived from an EMBL/GenBank/DDBJ whole genome shotgun (WGS) entry which is preliminary data.</text>
</comment>
<evidence type="ECO:0000313" key="3">
    <source>
        <dbReference type="EMBL" id="KZX15579.1"/>
    </source>
</evidence>
<protein>
    <submittedName>
        <fullName evidence="3">Uncharacterized protein</fullName>
    </submittedName>
</protein>
<dbReference type="EMBL" id="LWMW01000114">
    <property type="protein sequence ID" value="KZX15579.1"/>
    <property type="molecule type" value="Genomic_DNA"/>
</dbReference>
<reference evidence="3 4" key="1">
    <citation type="submission" date="2016-04" db="EMBL/GenBank/DDBJ databases">
        <title>Genome sequence of Methanobrevibacter cuticularis DSM 11139.</title>
        <authorList>
            <person name="Poehlein A."/>
            <person name="Seedorf H."/>
            <person name="Daniel R."/>
        </authorList>
    </citation>
    <scope>NUCLEOTIDE SEQUENCE [LARGE SCALE GENOMIC DNA]</scope>
    <source>
        <strain evidence="3 4">DSM 11139</strain>
    </source>
</reference>
<dbReference type="InterPro" id="IPR041682">
    <property type="entry name" value="AAA_14"/>
</dbReference>
<sequence>MWLFIMKNKYLKRVIDDILEERLEMIGAIVIEGPKWCGKTTTAEQHAKSVLKLQDPDKSKSYMELSEIKPSALLEGETPRLIDEWQMAPVLWDAVRTSVDNLNDVGLYILTGSTSVNESEIMHSGTGRINKLIMRPMSLFESKESNGKIAINDLFNSPDMDIDGIRSELSIEELIFASCRGGWPDSLNKKTKKAQLFIVSNYLDNICESDVSTVDGVKRDPQRVKTILQSYARNISTLVSDETLMKDIQANFANISKPTYYSYIGALTRLFVINNVPAWNPNIRSATAIRSSSKKEFIDPSIAVASLGLTPETLLHDLNTFGFIFENLCIRDLTVYSSLVDGKISYYRDKYGLEADCVLHLKDGRYALIEFKLGSSGIEKGAKNLIKLDNLIKKHINEDKLNIKEPSFLAIVTGGELAYTRPDGIKILPVGCLR</sequence>
<proteinExistence type="predicted"/>
<dbReference type="PATRIC" id="fig|47311.3.peg.1545"/>
<feature type="domain" description="AAA" evidence="1">
    <location>
        <begin position="28"/>
        <end position="141"/>
    </location>
</feature>
<dbReference type="InterPro" id="IPR025420">
    <property type="entry name" value="DUF4143"/>
</dbReference>
<dbReference type="InterPro" id="IPR027417">
    <property type="entry name" value="P-loop_NTPase"/>
</dbReference>
<gene>
    <name evidence="3" type="ORF">MBCUT_14140</name>
</gene>
<organism evidence="3 4">
    <name type="scientific">Methanobrevibacter cuticularis</name>
    <dbReference type="NCBI Taxonomy" id="47311"/>
    <lineage>
        <taxon>Archaea</taxon>
        <taxon>Methanobacteriati</taxon>
        <taxon>Methanobacteriota</taxon>
        <taxon>Methanomada group</taxon>
        <taxon>Methanobacteria</taxon>
        <taxon>Methanobacteriales</taxon>
        <taxon>Methanobacteriaceae</taxon>
        <taxon>Methanobrevibacter</taxon>
    </lineage>
</organism>
<keyword evidence="4" id="KW-1185">Reference proteome</keyword>
<accession>A0A166DGM6</accession>
<dbReference type="PANTHER" id="PTHR43566:SF2">
    <property type="entry name" value="DUF4143 DOMAIN-CONTAINING PROTEIN"/>
    <property type="match status" value="1"/>
</dbReference>
<dbReference type="AlphaFoldDB" id="A0A166DGM6"/>
<name>A0A166DGM6_9EURY</name>
<dbReference type="Pfam" id="PF13173">
    <property type="entry name" value="AAA_14"/>
    <property type="match status" value="1"/>
</dbReference>
<feature type="domain" description="DUF4143" evidence="2">
    <location>
        <begin position="208"/>
        <end position="373"/>
    </location>
</feature>
<dbReference type="SUPFAM" id="SSF52540">
    <property type="entry name" value="P-loop containing nucleoside triphosphate hydrolases"/>
    <property type="match status" value="1"/>
</dbReference>
<dbReference type="PANTHER" id="PTHR43566">
    <property type="entry name" value="CONSERVED PROTEIN"/>
    <property type="match status" value="1"/>
</dbReference>
<dbReference type="Proteomes" id="UP000077275">
    <property type="component" value="Unassembled WGS sequence"/>
</dbReference>
<evidence type="ECO:0000313" key="4">
    <source>
        <dbReference type="Proteomes" id="UP000077275"/>
    </source>
</evidence>